<reference evidence="3 5" key="1">
    <citation type="submission" date="2020-01" db="EMBL/GenBank/DDBJ databases">
        <authorList>
            <consortium name="DOE Joint Genome Institute"/>
            <person name="Haridas S."/>
            <person name="Albert R."/>
            <person name="Binder M."/>
            <person name="Bloem J."/>
            <person name="Labutti K."/>
            <person name="Salamov A."/>
            <person name="Andreopoulos B."/>
            <person name="Baker S.E."/>
            <person name="Barry K."/>
            <person name="Bills G."/>
            <person name="Bluhm B.H."/>
            <person name="Cannon C."/>
            <person name="Castanera R."/>
            <person name="Culley D.E."/>
            <person name="Daum C."/>
            <person name="Ezra D."/>
            <person name="Gonzalez J.B."/>
            <person name="Henrissat B."/>
            <person name="Kuo A."/>
            <person name="Liang C."/>
            <person name="Lipzen A."/>
            <person name="Lutzoni F."/>
            <person name="Magnuson J."/>
            <person name="Mondo S."/>
            <person name="Nolan M."/>
            <person name="Ohm R."/>
            <person name="Pangilinan J."/>
            <person name="Park H.-J."/>
            <person name="Ramirez L."/>
            <person name="Alfaro M."/>
            <person name="Sun H."/>
            <person name="Tritt A."/>
            <person name="Yoshinaga Y."/>
            <person name="Zwiers L.-H."/>
            <person name="Turgeon B.G."/>
            <person name="Goodwin S.B."/>
            <person name="Spatafora J.W."/>
            <person name="Crous P.W."/>
            <person name="Grigoriev I.V."/>
        </authorList>
    </citation>
    <scope>NUCLEOTIDE SEQUENCE</scope>
    <source>
        <strain evidence="3 5">CBS 781.70</strain>
    </source>
</reference>
<dbReference type="OrthoDB" id="2152680at2759"/>
<feature type="compositionally biased region" description="Polar residues" evidence="1">
    <location>
        <begin position="360"/>
        <end position="382"/>
    </location>
</feature>
<evidence type="ECO:0000313" key="4">
    <source>
        <dbReference type="Proteomes" id="UP000504638"/>
    </source>
</evidence>
<keyword evidence="4" id="KW-1185">Reference proteome</keyword>
<dbReference type="Pfam" id="PF09804">
    <property type="entry name" value="DENND11"/>
    <property type="match status" value="1"/>
</dbReference>
<dbReference type="GO" id="GO:0005811">
    <property type="term" value="C:lipid droplet"/>
    <property type="evidence" value="ECO:0007669"/>
    <property type="project" value="TreeGrafter"/>
</dbReference>
<evidence type="ECO:0000259" key="2">
    <source>
        <dbReference type="Pfam" id="PF14831"/>
    </source>
</evidence>
<dbReference type="PANTHER" id="PTHR28153">
    <property type="entry name" value="PROTEIN, PUTATIVE-RELATED"/>
    <property type="match status" value="1"/>
</dbReference>
<reference evidence="5" key="3">
    <citation type="submission" date="2025-04" db="UniProtKB">
        <authorList>
            <consortium name="RefSeq"/>
        </authorList>
    </citation>
    <scope>IDENTIFICATION</scope>
    <source>
        <strain evidence="5">CBS 781.70</strain>
    </source>
</reference>
<dbReference type="RefSeq" id="XP_033531074.1">
    <property type="nucleotide sequence ID" value="XM_033680118.1"/>
</dbReference>
<protein>
    <recommendedName>
        <fullName evidence="2">DUF4484 domain-containing protein</fullName>
    </recommendedName>
</protein>
<dbReference type="EMBL" id="ML975172">
    <property type="protein sequence ID" value="KAF1809443.1"/>
    <property type="molecule type" value="Genomic_DNA"/>
</dbReference>
<name>A0A6G1FUK8_9PEZI</name>
<dbReference type="Proteomes" id="UP000504638">
    <property type="component" value="Unplaced"/>
</dbReference>
<dbReference type="InterPro" id="IPR028115">
    <property type="entry name" value="DUF4484"/>
</dbReference>
<proteinExistence type="predicted"/>
<reference evidence="5" key="2">
    <citation type="submission" date="2020-04" db="EMBL/GenBank/DDBJ databases">
        <authorList>
            <consortium name="NCBI Genome Project"/>
        </authorList>
    </citation>
    <scope>NUCLEOTIDE SEQUENCE</scope>
    <source>
        <strain evidence="5">CBS 781.70</strain>
    </source>
</reference>
<evidence type="ECO:0000313" key="5">
    <source>
        <dbReference type="RefSeq" id="XP_033531074.1"/>
    </source>
</evidence>
<feature type="region of interest" description="Disordered" evidence="1">
    <location>
        <begin position="136"/>
        <end position="158"/>
    </location>
</feature>
<sequence length="598" mass="65724">MPDQPDDVPPIAAVFLIKFDLKVGYTIAWKRSISEVTVDGGVEFKSLPSGLHNVKDDLVYFIQDDYAGISAFVNRPAAESERNAHLVAVGVLVPLNNSRLGRGWLHAEKLQELASAVADDTSKTAPLEKFWEQWRSDKGKQGASASKSPPGLDQRKSGHSRIRALSTLTINVPAEQSLPKFHPSLSILKCLDVFGPLIFPLYRAALLRPRILLIGSAPVRFPCEFAYDLSIISAISSTLHSSLPIESTPLYRLKPLFNVGVHDIPYLSRPRTGDANDIESELGWIACTTDEILAMKPQLYDLLIELPPITDDKPGSHPGRVRKWPKLKTSAGAEIKATRRDLRRYKALYSVLRPLLHPSSNSHLNEDGISSTAPIDQSTTSYTDDEDADTNNDHLPLLRHPNYVTKNPAAQTPAEEDSQLFSDLEKLTEPRSWTALAYSGFMWWAAAGEPDSSEEEEQRDAEDSVGELADVVGRLVDEGMIGGGRGDAEKTRGLVETTIVASFHRMTAGLVRVGAEVAGVHGERPDIGVEDGDDGEGEEAVEEELEAVDVDTEDLRRMGLDGWSPGDAEFAQRFLELYWGREVRVRTAGLECCGVKIC</sequence>
<organism evidence="3">
    <name type="scientific">Eremomyces bilateralis CBS 781.70</name>
    <dbReference type="NCBI Taxonomy" id="1392243"/>
    <lineage>
        <taxon>Eukaryota</taxon>
        <taxon>Fungi</taxon>
        <taxon>Dikarya</taxon>
        <taxon>Ascomycota</taxon>
        <taxon>Pezizomycotina</taxon>
        <taxon>Dothideomycetes</taxon>
        <taxon>Dothideomycetes incertae sedis</taxon>
        <taxon>Eremomycetales</taxon>
        <taxon>Eremomycetaceae</taxon>
        <taxon>Eremomyces</taxon>
    </lineage>
</organism>
<dbReference type="InterPro" id="IPR018626">
    <property type="entry name" value="LCHN/Anr2"/>
</dbReference>
<evidence type="ECO:0000256" key="1">
    <source>
        <dbReference type="SAM" id="MobiDB-lite"/>
    </source>
</evidence>
<dbReference type="InterPro" id="IPR053056">
    <property type="entry name" value="Lipid_Metab_Assoc_Protein"/>
</dbReference>
<feature type="region of interest" description="Disordered" evidence="1">
    <location>
        <begin position="360"/>
        <end position="419"/>
    </location>
</feature>
<feature type="domain" description="DUF4484" evidence="2">
    <location>
        <begin position="429"/>
        <end position="598"/>
    </location>
</feature>
<gene>
    <name evidence="3 5" type="ORF">P152DRAFT_461385</name>
</gene>
<dbReference type="Pfam" id="PF14831">
    <property type="entry name" value="DUF4484"/>
    <property type="match status" value="1"/>
</dbReference>
<dbReference type="GeneID" id="54420688"/>
<accession>A0A6G1FUK8</accession>
<evidence type="ECO:0000313" key="3">
    <source>
        <dbReference type="EMBL" id="KAF1809443.1"/>
    </source>
</evidence>
<dbReference type="AlphaFoldDB" id="A0A6G1FUK8"/>
<dbReference type="PANTHER" id="PTHR28153:SF1">
    <property type="entry name" value="DUF4484 DOMAIN-CONTAINING PROTEIN"/>
    <property type="match status" value="1"/>
</dbReference>